<dbReference type="RefSeq" id="WP_140011199.1">
    <property type="nucleotide sequence ID" value="NZ_JBHMDG010000022.1"/>
</dbReference>
<sequence>MSGTGPATAAAAGSGQSAVTAPAGAAGQGGSGAVEPSFHAPRPTSSPSRLWGGTSVRDLRPLTYEPTQTATPAAPATPRAAARDLAPYELVVTPDVSEVADYDYWVAGVKLSIEGLPGYYGVTVIDYAPDGHATVIGEGQAEADGTLNLRVRHPFAPTAAQGEHRIEVTNPQGYMGTTTVKVIPWPGRAGIGTASPDRLPREELQRTPIVVRGAGFTPGEAMQAVLFDPDFNATVLSGPRPLAARSDGSFQYAFRATTGGLTPGSYRVAMIGNESGKAVEASFFLTLDSRDHRVGTLKVDTPVTTVSDMNADPQSPRAGISYALSGVPAFALLDIFLRDARGQDYFISRSRADGNGRFASSIVGSGATSGRYQVRIVNTRTQDYATVKFTVTEDDGSIPTQPTVTLSRTRTSQIDLMDPDTPVRISGTGYQPGQVVELTVKDRYHRAMSTAPVSVLVRHADADGTVRFTLQADRRPAVGTWDVTVAGWLSGSITQRTTLEVVR</sequence>
<comment type="caution">
    <text evidence="2">The sequence shown here is derived from an EMBL/GenBank/DDBJ whole genome shotgun (WGS) entry which is preliminary data.</text>
</comment>
<accession>A0ABV5KD15</accession>
<feature type="compositionally biased region" description="Low complexity" evidence="1">
    <location>
        <begin position="1"/>
        <end position="25"/>
    </location>
</feature>
<feature type="region of interest" description="Disordered" evidence="1">
    <location>
        <begin position="1"/>
        <end position="54"/>
    </location>
</feature>
<keyword evidence="3" id="KW-1185">Reference proteome</keyword>
<organism evidence="2 3">
    <name type="scientific">Nocardioides plantarum</name>
    <dbReference type="NCBI Taxonomy" id="29299"/>
    <lineage>
        <taxon>Bacteria</taxon>
        <taxon>Bacillati</taxon>
        <taxon>Actinomycetota</taxon>
        <taxon>Actinomycetes</taxon>
        <taxon>Propionibacteriales</taxon>
        <taxon>Nocardioidaceae</taxon>
        <taxon>Nocardioides</taxon>
    </lineage>
</organism>
<evidence type="ECO:0000313" key="3">
    <source>
        <dbReference type="Proteomes" id="UP001589750"/>
    </source>
</evidence>
<protein>
    <submittedName>
        <fullName evidence="2">Uncharacterized protein</fullName>
    </submittedName>
</protein>
<proteinExistence type="predicted"/>
<evidence type="ECO:0000313" key="2">
    <source>
        <dbReference type="EMBL" id="MFB9314641.1"/>
    </source>
</evidence>
<dbReference type="EMBL" id="JBHMDG010000022">
    <property type="protein sequence ID" value="MFB9314641.1"/>
    <property type="molecule type" value="Genomic_DNA"/>
</dbReference>
<dbReference type="Proteomes" id="UP001589750">
    <property type="component" value="Unassembled WGS sequence"/>
</dbReference>
<evidence type="ECO:0000256" key="1">
    <source>
        <dbReference type="SAM" id="MobiDB-lite"/>
    </source>
</evidence>
<gene>
    <name evidence="2" type="ORF">ACFFRI_16405</name>
</gene>
<reference evidence="2 3" key="1">
    <citation type="submission" date="2024-09" db="EMBL/GenBank/DDBJ databases">
        <authorList>
            <person name="Sun Q."/>
            <person name="Mori K."/>
        </authorList>
    </citation>
    <scope>NUCLEOTIDE SEQUENCE [LARGE SCALE GENOMIC DNA]</scope>
    <source>
        <strain evidence="2 3">JCM 9626</strain>
    </source>
</reference>
<name>A0ABV5KD15_9ACTN</name>